<dbReference type="InterPro" id="IPR050447">
    <property type="entry name" value="Erg6_SMT_methyltransf"/>
</dbReference>
<dbReference type="GO" id="GO:0032259">
    <property type="term" value="P:methylation"/>
    <property type="evidence" value="ECO:0007669"/>
    <property type="project" value="UniProtKB-KW"/>
</dbReference>
<evidence type="ECO:0000313" key="3">
    <source>
        <dbReference type="EMBL" id="QDU31359.1"/>
    </source>
</evidence>
<dbReference type="SUPFAM" id="SSF53335">
    <property type="entry name" value="S-adenosyl-L-methionine-dependent methyltransferases"/>
    <property type="match status" value="1"/>
</dbReference>
<keyword evidence="4" id="KW-1185">Reference proteome</keyword>
<gene>
    <name evidence="3" type="ORF">ETAA8_65150</name>
</gene>
<dbReference type="EMBL" id="CP036274">
    <property type="protein sequence ID" value="QDU31359.1"/>
    <property type="molecule type" value="Genomic_DNA"/>
</dbReference>
<dbReference type="Pfam" id="PF08241">
    <property type="entry name" value="Methyltransf_11"/>
    <property type="match status" value="1"/>
</dbReference>
<sequence length="115" mass="12653">MEGLSFVVGDAENLPFEDDTFDAVVNVESSHCYRSDPAFLAQVRRVLRTGGHVLFADLIGIWISWVRGQGQFGHFHCCKSQLLLRGGLILAVVACLITSCTRDFRAAEAAISFSF</sequence>
<evidence type="ECO:0000313" key="4">
    <source>
        <dbReference type="Proteomes" id="UP000315017"/>
    </source>
</evidence>
<reference evidence="3 4" key="1">
    <citation type="submission" date="2019-02" db="EMBL/GenBank/DDBJ databases">
        <title>Deep-cultivation of Planctomycetes and their phenomic and genomic characterization uncovers novel biology.</title>
        <authorList>
            <person name="Wiegand S."/>
            <person name="Jogler M."/>
            <person name="Boedeker C."/>
            <person name="Pinto D."/>
            <person name="Vollmers J."/>
            <person name="Rivas-Marin E."/>
            <person name="Kohn T."/>
            <person name="Peeters S.H."/>
            <person name="Heuer A."/>
            <person name="Rast P."/>
            <person name="Oberbeckmann S."/>
            <person name="Bunk B."/>
            <person name="Jeske O."/>
            <person name="Meyerdierks A."/>
            <person name="Storesund J.E."/>
            <person name="Kallscheuer N."/>
            <person name="Luecker S."/>
            <person name="Lage O.M."/>
            <person name="Pohl T."/>
            <person name="Merkel B.J."/>
            <person name="Hornburger P."/>
            <person name="Mueller R.-W."/>
            <person name="Bruemmer F."/>
            <person name="Labrenz M."/>
            <person name="Spormann A.M."/>
            <person name="Op den Camp H."/>
            <person name="Overmann J."/>
            <person name="Amann R."/>
            <person name="Jetten M.S.M."/>
            <person name="Mascher T."/>
            <person name="Medema M.H."/>
            <person name="Devos D.P."/>
            <person name="Kaster A.-K."/>
            <person name="Ovreas L."/>
            <person name="Rohde M."/>
            <person name="Galperin M.Y."/>
            <person name="Jogler C."/>
        </authorList>
    </citation>
    <scope>NUCLEOTIDE SEQUENCE [LARGE SCALE GENOMIC DNA]</scope>
    <source>
        <strain evidence="3 4">ETA_A8</strain>
    </source>
</reference>
<dbReference type="PANTHER" id="PTHR44068:SF11">
    <property type="entry name" value="GERANYL DIPHOSPHATE 2-C-METHYLTRANSFERASE"/>
    <property type="match status" value="1"/>
</dbReference>
<dbReference type="PANTHER" id="PTHR44068">
    <property type="entry name" value="ZGC:194242"/>
    <property type="match status" value="1"/>
</dbReference>
<dbReference type="KEGG" id="aagg:ETAA8_65150"/>
<accession>A0A517YMA3</accession>
<organism evidence="3 4">
    <name type="scientific">Anatilimnocola aggregata</name>
    <dbReference type="NCBI Taxonomy" id="2528021"/>
    <lineage>
        <taxon>Bacteria</taxon>
        <taxon>Pseudomonadati</taxon>
        <taxon>Planctomycetota</taxon>
        <taxon>Planctomycetia</taxon>
        <taxon>Pirellulales</taxon>
        <taxon>Pirellulaceae</taxon>
        <taxon>Anatilimnocola</taxon>
    </lineage>
</organism>
<protein>
    <submittedName>
        <fullName evidence="3">Phthiotriol/phenolphthiotriol dimycocerosates methyltransferase</fullName>
        <ecNumber evidence="3">2.1.1.-</ecNumber>
    </submittedName>
</protein>
<dbReference type="AlphaFoldDB" id="A0A517YMA3"/>
<proteinExistence type="predicted"/>
<dbReference type="EC" id="2.1.1.-" evidence="3"/>
<feature type="domain" description="Methyltransferase type 11" evidence="2">
    <location>
        <begin position="4"/>
        <end position="55"/>
    </location>
</feature>
<dbReference type="InterPro" id="IPR013216">
    <property type="entry name" value="Methyltransf_11"/>
</dbReference>
<dbReference type="InterPro" id="IPR029063">
    <property type="entry name" value="SAM-dependent_MTases_sf"/>
</dbReference>
<dbReference type="CDD" id="cd02440">
    <property type="entry name" value="AdoMet_MTases"/>
    <property type="match status" value="1"/>
</dbReference>
<keyword evidence="3" id="KW-0489">Methyltransferase</keyword>
<dbReference type="Proteomes" id="UP000315017">
    <property type="component" value="Chromosome"/>
</dbReference>
<keyword evidence="1 3" id="KW-0808">Transferase</keyword>
<evidence type="ECO:0000256" key="1">
    <source>
        <dbReference type="ARBA" id="ARBA00022679"/>
    </source>
</evidence>
<dbReference type="Gene3D" id="3.40.50.150">
    <property type="entry name" value="Vaccinia Virus protein VP39"/>
    <property type="match status" value="1"/>
</dbReference>
<dbReference type="GO" id="GO:0008757">
    <property type="term" value="F:S-adenosylmethionine-dependent methyltransferase activity"/>
    <property type="evidence" value="ECO:0007669"/>
    <property type="project" value="InterPro"/>
</dbReference>
<name>A0A517YMA3_9BACT</name>
<evidence type="ECO:0000259" key="2">
    <source>
        <dbReference type="Pfam" id="PF08241"/>
    </source>
</evidence>